<proteinExistence type="predicted"/>
<accession>A0A512P994</accession>
<dbReference type="Proteomes" id="UP000321798">
    <property type="component" value="Unassembled WGS sequence"/>
</dbReference>
<evidence type="ECO:0000313" key="3">
    <source>
        <dbReference type="Proteomes" id="UP000321798"/>
    </source>
</evidence>
<evidence type="ECO:0000313" key="2">
    <source>
        <dbReference type="EMBL" id="GEP67774.1"/>
    </source>
</evidence>
<dbReference type="AlphaFoldDB" id="A0A512P994"/>
<sequence length="128" mass="13597">MLRDDQVALQRVREREMAAGGTEHGLDPGESGDARRGPQILDRTDELATQQQLDTPVQPGMRGQVTTDSAIDPAVDHTVDHTVSYAVEGVDQLACGVHRCPLRPAMCRTACSAPIVGPGAAVATRRDG</sequence>
<comment type="caution">
    <text evidence="2">The sequence shown here is derived from an EMBL/GenBank/DDBJ whole genome shotgun (WGS) entry which is preliminary data.</text>
</comment>
<evidence type="ECO:0000256" key="1">
    <source>
        <dbReference type="SAM" id="MobiDB-lite"/>
    </source>
</evidence>
<dbReference type="EMBL" id="BKAL01000001">
    <property type="protein sequence ID" value="GEP67774.1"/>
    <property type="molecule type" value="Genomic_DNA"/>
</dbReference>
<feature type="region of interest" description="Disordered" evidence="1">
    <location>
        <begin position="14"/>
        <end position="37"/>
    </location>
</feature>
<keyword evidence="3" id="KW-1185">Reference proteome</keyword>
<gene>
    <name evidence="2" type="ORF">CSO01_04890</name>
</gene>
<protein>
    <submittedName>
        <fullName evidence="2">Uncharacterized protein</fullName>
    </submittedName>
</protein>
<reference evidence="2 3" key="1">
    <citation type="submission" date="2019-07" db="EMBL/GenBank/DDBJ databases">
        <title>Whole genome shotgun sequence of Cellulomonas soli NBRC 109434.</title>
        <authorList>
            <person name="Hosoyama A."/>
            <person name="Uohara A."/>
            <person name="Ohji S."/>
            <person name="Ichikawa N."/>
        </authorList>
    </citation>
    <scope>NUCLEOTIDE SEQUENCE [LARGE SCALE GENOMIC DNA]</scope>
    <source>
        <strain evidence="2 3">NBRC 109434</strain>
    </source>
</reference>
<organism evidence="2 3">
    <name type="scientific">Cellulomonas soli</name>
    <dbReference type="NCBI Taxonomy" id="931535"/>
    <lineage>
        <taxon>Bacteria</taxon>
        <taxon>Bacillati</taxon>
        <taxon>Actinomycetota</taxon>
        <taxon>Actinomycetes</taxon>
        <taxon>Micrococcales</taxon>
        <taxon>Cellulomonadaceae</taxon>
        <taxon>Cellulomonas</taxon>
    </lineage>
</organism>
<feature type="compositionally biased region" description="Basic and acidic residues" evidence="1">
    <location>
        <begin position="24"/>
        <end position="37"/>
    </location>
</feature>
<name>A0A512P994_9CELL</name>